<dbReference type="EMBL" id="ML977148">
    <property type="protein sequence ID" value="KAF1988436.1"/>
    <property type="molecule type" value="Genomic_DNA"/>
</dbReference>
<gene>
    <name evidence="2" type="ORF">K402DRAFT_315868</name>
</gene>
<protein>
    <submittedName>
        <fullName evidence="2">Uncharacterized protein</fullName>
    </submittedName>
</protein>
<keyword evidence="3" id="KW-1185">Reference proteome</keyword>
<dbReference type="Proteomes" id="UP000800041">
    <property type="component" value="Unassembled WGS sequence"/>
</dbReference>
<name>A0A6G1H5D5_9PEZI</name>
<dbReference type="AlphaFoldDB" id="A0A6G1H5D5"/>
<dbReference type="PANTHER" id="PTHR38049">
    <property type="entry name" value="RICIN B LECTIN DOMAIN-CONTAINING PROTEIN"/>
    <property type="match status" value="1"/>
</dbReference>
<feature type="non-terminal residue" evidence="2">
    <location>
        <position position="225"/>
    </location>
</feature>
<evidence type="ECO:0000313" key="2">
    <source>
        <dbReference type="EMBL" id="KAF1988436.1"/>
    </source>
</evidence>
<evidence type="ECO:0000313" key="3">
    <source>
        <dbReference type="Proteomes" id="UP000800041"/>
    </source>
</evidence>
<reference evidence="2" key="1">
    <citation type="journal article" date="2020" name="Stud. Mycol.">
        <title>101 Dothideomycetes genomes: a test case for predicting lifestyles and emergence of pathogens.</title>
        <authorList>
            <person name="Haridas S."/>
            <person name="Albert R."/>
            <person name="Binder M."/>
            <person name="Bloem J."/>
            <person name="Labutti K."/>
            <person name="Salamov A."/>
            <person name="Andreopoulos B."/>
            <person name="Baker S."/>
            <person name="Barry K."/>
            <person name="Bills G."/>
            <person name="Bluhm B."/>
            <person name="Cannon C."/>
            <person name="Castanera R."/>
            <person name="Culley D."/>
            <person name="Daum C."/>
            <person name="Ezra D."/>
            <person name="Gonzalez J."/>
            <person name="Henrissat B."/>
            <person name="Kuo A."/>
            <person name="Liang C."/>
            <person name="Lipzen A."/>
            <person name="Lutzoni F."/>
            <person name="Magnuson J."/>
            <person name="Mondo S."/>
            <person name="Nolan M."/>
            <person name="Ohm R."/>
            <person name="Pangilinan J."/>
            <person name="Park H.-J."/>
            <person name="Ramirez L."/>
            <person name="Alfaro M."/>
            <person name="Sun H."/>
            <person name="Tritt A."/>
            <person name="Yoshinaga Y."/>
            <person name="Zwiers L.-H."/>
            <person name="Turgeon B."/>
            <person name="Goodwin S."/>
            <person name="Spatafora J."/>
            <person name="Crous P."/>
            <person name="Grigoriev I."/>
        </authorList>
    </citation>
    <scope>NUCLEOTIDE SEQUENCE</scope>
    <source>
        <strain evidence="2">CBS 113979</strain>
    </source>
</reference>
<dbReference type="PANTHER" id="PTHR38049:SF1">
    <property type="entry name" value="PROTEIN KINASE DOMAIN-CONTAINING PROTEIN"/>
    <property type="match status" value="1"/>
</dbReference>
<feature type="chain" id="PRO_5026256066" evidence="1">
    <location>
        <begin position="17"/>
        <end position="225"/>
    </location>
</feature>
<feature type="signal peptide" evidence="1">
    <location>
        <begin position="1"/>
        <end position="16"/>
    </location>
</feature>
<sequence length="225" mass="25184">MVLDLFSLASIPIASAVYQNRELGRTKTRQDGKSKHEIVDVGPTKYNLDVFCDTKSRKRAEVDRTVIVLRSNKLYLAPRDRATDEPIPTSSDPEPHPFTGFFLQYETESIKTIPGLVSTLSADETPLLNWIYVNEKTMEVKYGSRAHTQNGIVGPFDWTDTIDADGVGLTLDGFEGFCAVEEKRGKGDKRGEWALYFDKDDDGLKGVESVQGKRCLSCSVERRLV</sequence>
<evidence type="ECO:0000256" key="1">
    <source>
        <dbReference type="SAM" id="SignalP"/>
    </source>
</evidence>
<proteinExistence type="predicted"/>
<organism evidence="2 3">
    <name type="scientific">Aulographum hederae CBS 113979</name>
    <dbReference type="NCBI Taxonomy" id="1176131"/>
    <lineage>
        <taxon>Eukaryota</taxon>
        <taxon>Fungi</taxon>
        <taxon>Dikarya</taxon>
        <taxon>Ascomycota</taxon>
        <taxon>Pezizomycotina</taxon>
        <taxon>Dothideomycetes</taxon>
        <taxon>Pleosporomycetidae</taxon>
        <taxon>Aulographales</taxon>
        <taxon>Aulographaceae</taxon>
    </lineage>
</organism>
<accession>A0A6G1H5D5</accession>
<keyword evidence="1" id="KW-0732">Signal</keyword>
<dbReference type="OrthoDB" id="3928002at2759"/>